<evidence type="ECO:0000313" key="2">
    <source>
        <dbReference type="EMBL" id="BAN47132.1"/>
    </source>
</evidence>
<keyword evidence="3" id="KW-1185">Reference proteome</keyword>
<dbReference type="InterPro" id="IPR053152">
    <property type="entry name" value="Hydrolase_YcaC-like"/>
</dbReference>
<gene>
    <name evidence="2" type="ORF">PCA10_14000</name>
</gene>
<evidence type="ECO:0000259" key="1">
    <source>
        <dbReference type="Pfam" id="PF00857"/>
    </source>
</evidence>
<organism evidence="2 3">
    <name type="scientific">Metapseudomonas resinovorans NBRC 106553</name>
    <dbReference type="NCBI Taxonomy" id="1245471"/>
    <lineage>
        <taxon>Bacteria</taxon>
        <taxon>Pseudomonadati</taxon>
        <taxon>Pseudomonadota</taxon>
        <taxon>Gammaproteobacteria</taxon>
        <taxon>Pseudomonadales</taxon>
        <taxon>Pseudomonadaceae</taxon>
        <taxon>Metapseudomonas</taxon>
    </lineage>
</organism>
<dbReference type="CDD" id="cd01012">
    <property type="entry name" value="YcaC_related"/>
    <property type="match status" value="1"/>
</dbReference>
<dbReference type="InterPro" id="IPR000868">
    <property type="entry name" value="Isochorismatase-like_dom"/>
</dbReference>
<dbReference type="PATRIC" id="fig|1245471.3.peg.1419"/>
<name>S6ADB8_METRE</name>
<dbReference type="KEGG" id="pre:PCA10_14000"/>
<reference evidence="2 3" key="1">
    <citation type="journal article" date="2013" name="Genome Announc.">
        <title>Complete Genome Sequence of the Carbazole Degrader Pseudomonas resinovorans Strain CA10 (NBRC 106553).</title>
        <authorList>
            <person name="Shintani M."/>
            <person name="Hosoyama A."/>
            <person name="Ohji S."/>
            <person name="Tsuchikane K."/>
            <person name="Takarada H."/>
            <person name="Yamazoe A."/>
            <person name="Fujita N."/>
            <person name="Nojiri H."/>
        </authorList>
    </citation>
    <scope>NUCLEOTIDE SEQUENCE [LARGE SCALE GENOMIC DNA]</scope>
    <source>
        <strain evidence="2 3">NBRC 106553</strain>
    </source>
</reference>
<dbReference type="SUPFAM" id="SSF52499">
    <property type="entry name" value="Isochorismatase-like hydrolases"/>
    <property type="match status" value="1"/>
</dbReference>
<accession>S6ADB8</accession>
<protein>
    <submittedName>
        <fullName evidence="2">Isochorismatase family protein</fullName>
    </submittedName>
</protein>
<dbReference type="OrthoDB" id="9789777at2"/>
<dbReference type="eggNOG" id="COG1335">
    <property type="taxonomic scope" value="Bacteria"/>
</dbReference>
<feature type="domain" description="Isochorismatase-like" evidence="1">
    <location>
        <begin position="12"/>
        <end position="165"/>
    </location>
</feature>
<dbReference type="Pfam" id="PF00857">
    <property type="entry name" value="Isochorismatase"/>
    <property type="match status" value="1"/>
</dbReference>
<dbReference type="STRING" id="1245471.PCA10_14000"/>
<sequence length="214" mass="23944">MSIRELLNPTNSALILIDHQPQMAFGVQSIDRQQLKNNTVALAKSARIFNVPTILTSVETESFSGYIWPELLNVFPGQQPIERTSMNSWEDEGFVAAVKATGRKKLIMAALWTEVCLTFPALEALEAGYEVYIVTDASGGTSQEAHDMSVQRMIQAGAVPVTWQQVLLEYQRDWAKRDSYDAVMDLVREHSGAYGMGVDYAYTMVHKAPQRQVK</sequence>
<dbReference type="PANTHER" id="PTHR43559">
    <property type="entry name" value="HYDROLASE YCAC-RELATED"/>
    <property type="match status" value="1"/>
</dbReference>
<dbReference type="PANTHER" id="PTHR43559:SF1">
    <property type="entry name" value="HYDROLASE"/>
    <property type="match status" value="1"/>
</dbReference>
<dbReference type="HOGENOM" id="CLU_066901_1_0_6"/>
<dbReference type="Proteomes" id="UP000015503">
    <property type="component" value="Chromosome"/>
</dbReference>
<proteinExistence type="predicted"/>
<dbReference type="InterPro" id="IPR036380">
    <property type="entry name" value="Isochorismatase-like_sf"/>
</dbReference>
<dbReference type="Gene3D" id="3.40.50.850">
    <property type="entry name" value="Isochorismatase-like"/>
    <property type="match status" value="1"/>
</dbReference>
<evidence type="ECO:0000313" key="3">
    <source>
        <dbReference type="Proteomes" id="UP000015503"/>
    </source>
</evidence>
<dbReference type="RefSeq" id="WP_016491334.1">
    <property type="nucleotide sequence ID" value="NC_021499.1"/>
</dbReference>
<dbReference type="AlphaFoldDB" id="S6ADB8"/>
<dbReference type="EMBL" id="AP013068">
    <property type="protein sequence ID" value="BAN47132.1"/>
    <property type="molecule type" value="Genomic_DNA"/>
</dbReference>